<gene>
    <name evidence="7" type="ORF">SLS58_009454</name>
</gene>
<feature type="transmembrane region" description="Helical" evidence="6">
    <location>
        <begin position="60"/>
        <end position="85"/>
    </location>
</feature>
<evidence type="ECO:0000256" key="1">
    <source>
        <dbReference type="ARBA" id="ARBA00004141"/>
    </source>
</evidence>
<evidence type="ECO:0000256" key="2">
    <source>
        <dbReference type="ARBA" id="ARBA00022448"/>
    </source>
</evidence>
<keyword evidence="8" id="KW-1185">Reference proteome</keyword>
<dbReference type="InterPro" id="IPR036259">
    <property type="entry name" value="MFS_trans_sf"/>
</dbReference>
<evidence type="ECO:0000256" key="5">
    <source>
        <dbReference type="ARBA" id="ARBA00023136"/>
    </source>
</evidence>
<dbReference type="PANTHER" id="PTHR43791:SF92">
    <property type="entry name" value="AGL026WP"/>
    <property type="match status" value="1"/>
</dbReference>
<comment type="caution">
    <text evidence="7">The sequence shown here is derived from an EMBL/GenBank/DDBJ whole genome shotgun (WGS) entry which is preliminary data.</text>
</comment>
<evidence type="ECO:0000313" key="8">
    <source>
        <dbReference type="Proteomes" id="UP001521184"/>
    </source>
</evidence>
<reference evidence="7 8" key="1">
    <citation type="journal article" date="2023" name="Plant Dis.">
        <title>First Report of Diplodia intermedia Causing Canker and Dieback Diseases on Apple Trees in Canada.</title>
        <authorList>
            <person name="Ellouze W."/>
            <person name="Ilyukhin E."/>
            <person name="Sulman M."/>
            <person name="Ali S."/>
        </authorList>
    </citation>
    <scope>NUCLEOTIDE SEQUENCE [LARGE SCALE GENOMIC DNA]</scope>
    <source>
        <strain evidence="7 8">M45-28</strain>
    </source>
</reference>
<protein>
    <submittedName>
        <fullName evidence="7">Uncharacterized protein</fullName>
    </submittedName>
</protein>
<keyword evidence="3 6" id="KW-0812">Transmembrane</keyword>
<name>A0ABR3TBT1_9PEZI</name>
<comment type="subcellular location">
    <subcellularLocation>
        <location evidence="1">Membrane</location>
        <topology evidence="1">Multi-pass membrane protein</topology>
    </subcellularLocation>
</comment>
<dbReference type="Proteomes" id="UP001521184">
    <property type="component" value="Unassembled WGS sequence"/>
</dbReference>
<accession>A0ABR3TBT1</accession>
<dbReference type="SUPFAM" id="SSF103473">
    <property type="entry name" value="MFS general substrate transporter"/>
    <property type="match status" value="1"/>
</dbReference>
<evidence type="ECO:0000256" key="3">
    <source>
        <dbReference type="ARBA" id="ARBA00022692"/>
    </source>
</evidence>
<evidence type="ECO:0000256" key="6">
    <source>
        <dbReference type="SAM" id="Phobius"/>
    </source>
</evidence>
<keyword evidence="4 6" id="KW-1133">Transmembrane helix</keyword>
<dbReference type="PANTHER" id="PTHR43791">
    <property type="entry name" value="PERMEASE-RELATED"/>
    <property type="match status" value="1"/>
</dbReference>
<keyword evidence="5 6" id="KW-0472">Membrane</keyword>
<evidence type="ECO:0000256" key="4">
    <source>
        <dbReference type="ARBA" id="ARBA00022989"/>
    </source>
</evidence>
<proteinExistence type="predicted"/>
<sequence>MCLMIGANYSGYVVALAWISNTLPRPPAKRAAALAGINALSNVCQIYSPYMYQDSYAPRYVVPMIVNAITSLWAAFFATVLRLVLVRLNKKIEAGISLLEQGSDEERRRAIEEHGLPGEAVDKGFRFLV</sequence>
<keyword evidence="2" id="KW-0813">Transport</keyword>
<dbReference type="EMBL" id="JAKEKT020000093">
    <property type="protein sequence ID" value="KAL1637015.1"/>
    <property type="molecule type" value="Genomic_DNA"/>
</dbReference>
<evidence type="ECO:0000313" key="7">
    <source>
        <dbReference type="EMBL" id="KAL1637015.1"/>
    </source>
</evidence>
<organism evidence="7 8">
    <name type="scientific">Diplodia intermedia</name>
    <dbReference type="NCBI Taxonomy" id="856260"/>
    <lineage>
        <taxon>Eukaryota</taxon>
        <taxon>Fungi</taxon>
        <taxon>Dikarya</taxon>
        <taxon>Ascomycota</taxon>
        <taxon>Pezizomycotina</taxon>
        <taxon>Dothideomycetes</taxon>
        <taxon>Dothideomycetes incertae sedis</taxon>
        <taxon>Botryosphaeriales</taxon>
        <taxon>Botryosphaeriaceae</taxon>
        <taxon>Diplodia</taxon>
    </lineage>
</organism>